<gene>
    <name evidence="2" type="ORF">PBV87_02555</name>
</gene>
<feature type="transmembrane region" description="Helical" evidence="1">
    <location>
        <begin position="6"/>
        <end position="27"/>
    </location>
</feature>
<name>A0AA42DJV8_9FIRM</name>
<evidence type="ECO:0000313" key="3">
    <source>
        <dbReference type="Proteomes" id="UP001169242"/>
    </source>
</evidence>
<keyword evidence="3" id="KW-1185">Reference proteome</keyword>
<dbReference type="EMBL" id="JAQIFT010000012">
    <property type="protein sequence ID" value="MDA3730386.1"/>
    <property type="molecule type" value="Genomic_DNA"/>
</dbReference>
<dbReference type="NCBIfam" id="NF040909">
    <property type="entry name" value="OadG_rel_small"/>
    <property type="match status" value="1"/>
</dbReference>
<evidence type="ECO:0000313" key="2">
    <source>
        <dbReference type="EMBL" id="MDA3730386.1"/>
    </source>
</evidence>
<sequence>MLQEGFMIMLGGMGGIFIVMGIIYIMIKLLNFFAKSHSK</sequence>
<proteinExistence type="predicted"/>
<protein>
    <submittedName>
        <fullName evidence="2">OadG-related small transporter subunit</fullName>
    </submittedName>
</protein>
<comment type="caution">
    <text evidence="2">The sequence shown here is derived from an EMBL/GenBank/DDBJ whole genome shotgun (WGS) entry which is preliminary data.</text>
</comment>
<reference evidence="2" key="1">
    <citation type="journal article" date="2023" name="Int. J. Syst. Evol. Microbiol.">
        <title>&lt;i&gt;Holtiella tumoricola&lt;/i&gt; gen. nov. sp. nov., isolated from a human clinical sample.</title>
        <authorList>
            <person name="Allen-Vercoe E."/>
            <person name="Daigneault M.C."/>
            <person name="Vancuren S.J."/>
            <person name="Cochrane K."/>
            <person name="O'Neal L.L."/>
            <person name="Sankaranarayanan K."/>
            <person name="Lawson P.A."/>
        </authorList>
    </citation>
    <scope>NUCLEOTIDE SEQUENCE</scope>
    <source>
        <strain evidence="2">CC70A</strain>
    </source>
</reference>
<dbReference type="Proteomes" id="UP001169242">
    <property type="component" value="Unassembled WGS sequence"/>
</dbReference>
<keyword evidence="1" id="KW-1133">Transmembrane helix</keyword>
<organism evidence="2 3">
    <name type="scientific">Holtiella tumoricola</name>
    <dbReference type="NCBI Taxonomy" id="3018743"/>
    <lineage>
        <taxon>Bacteria</taxon>
        <taxon>Bacillati</taxon>
        <taxon>Bacillota</taxon>
        <taxon>Clostridia</taxon>
        <taxon>Lachnospirales</taxon>
        <taxon>Cellulosilyticaceae</taxon>
        <taxon>Holtiella</taxon>
    </lineage>
</organism>
<dbReference type="AlphaFoldDB" id="A0AA42DJV8"/>
<accession>A0AA42DJV8</accession>
<keyword evidence="1" id="KW-0812">Transmembrane</keyword>
<dbReference type="RefSeq" id="WP_198524947.1">
    <property type="nucleotide sequence ID" value="NZ_JAQIFT010000012.1"/>
</dbReference>
<keyword evidence="1" id="KW-0472">Membrane</keyword>
<evidence type="ECO:0000256" key="1">
    <source>
        <dbReference type="SAM" id="Phobius"/>
    </source>
</evidence>